<protein>
    <submittedName>
        <fullName evidence="1">Family 43 glycosylhydrolase</fullName>
    </submittedName>
</protein>
<comment type="caution">
    <text evidence="1">The sequence shown here is derived from an EMBL/GenBank/DDBJ whole genome shotgun (WGS) entry which is preliminary data.</text>
</comment>
<name>A0ABP8LI08_9MICO</name>
<dbReference type="InterPro" id="IPR050727">
    <property type="entry name" value="GH43_arabinanases"/>
</dbReference>
<dbReference type="PANTHER" id="PTHR43301:SF3">
    <property type="entry name" value="ARABINAN ENDO-1,5-ALPHA-L-ARABINOSIDASE A-RELATED"/>
    <property type="match status" value="1"/>
</dbReference>
<dbReference type="PANTHER" id="PTHR43301">
    <property type="entry name" value="ARABINAN ENDO-1,5-ALPHA-L-ARABINOSIDASE"/>
    <property type="match status" value="1"/>
</dbReference>
<dbReference type="Proteomes" id="UP001500622">
    <property type="component" value="Unassembled WGS sequence"/>
</dbReference>
<organism evidence="1 2">
    <name type="scientific">Georgenia halophila</name>
    <dbReference type="NCBI Taxonomy" id="620889"/>
    <lineage>
        <taxon>Bacteria</taxon>
        <taxon>Bacillati</taxon>
        <taxon>Actinomycetota</taxon>
        <taxon>Actinomycetes</taxon>
        <taxon>Micrococcales</taxon>
        <taxon>Bogoriellaceae</taxon>
        <taxon>Georgenia</taxon>
    </lineage>
</organism>
<sequence length="314" mass="35207">MGAPLFRDPIHDGAADPTLIYNRGEGAWWMVYTNRRANAVGPRQSWFHGTDLGVASSTDQGETWTYRGTLPGLEFEFGRNTFWAPEILWHDAQYHMYCSYIRGMPAYSGNDPRTIHHYTSSDLISWHHHGPIALDTRQAIDACVHRLPDGRWRLWYKDSVAGSHTYAADSHDLYAWRTVGPAITDGPHEGPNVFELDGKVWMIVDGWDGQHVYRSDDFTTWTSAGTLLSGGGSRRDDQGPALHADVVVTGEEAEIFYFTHPERTGRTDGTGLNEASYADRRSTIQSATIRVDGNRLVCDRDAEHRVTLGQPTDA</sequence>
<dbReference type="SUPFAM" id="SSF75005">
    <property type="entry name" value="Arabinanase/levansucrase/invertase"/>
    <property type="match status" value="1"/>
</dbReference>
<gene>
    <name evidence="1" type="ORF">GCM10023169_30190</name>
</gene>
<evidence type="ECO:0000313" key="1">
    <source>
        <dbReference type="EMBL" id="GAA4428731.1"/>
    </source>
</evidence>
<proteinExistence type="predicted"/>
<keyword evidence="2" id="KW-1185">Reference proteome</keyword>
<reference evidence="2" key="1">
    <citation type="journal article" date="2019" name="Int. J. Syst. Evol. Microbiol.">
        <title>The Global Catalogue of Microorganisms (GCM) 10K type strain sequencing project: providing services to taxonomists for standard genome sequencing and annotation.</title>
        <authorList>
            <consortium name="The Broad Institute Genomics Platform"/>
            <consortium name="The Broad Institute Genome Sequencing Center for Infectious Disease"/>
            <person name="Wu L."/>
            <person name="Ma J."/>
        </authorList>
    </citation>
    <scope>NUCLEOTIDE SEQUENCE [LARGE SCALE GENOMIC DNA]</scope>
    <source>
        <strain evidence="2">JCM 17810</strain>
    </source>
</reference>
<dbReference type="CDD" id="cd08984">
    <property type="entry name" value="GH43-like"/>
    <property type="match status" value="1"/>
</dbReference>
<dbReference type="RefSeq" id="WP_345217096.1">
    <property type="nucleotide sequence ID" value="NZ_BAABGN010000012.1"/>
</dbReference>
<accession>A0ABP8LI08</accession>
<dbReference type="EMBL" id="BAABGN010000012">
    <property type="protein sequence ID" value="GAA4428731.1"/>
    <property type="molecule type" value="Genomic_DNA"/>
</dbReference>
<dbReference type="Gene3D" id="2.115.10.20">
    <property type="entry name" value="Glycosyl hydrolase domain, family 43"/>
    <property type="match status" value="1"/>
</dbReference>
<evidence type="ECO:0000313" key="2">
    <source>
        <dbReference type="Proteomes" id="UP001500622"/>
    </source>
</evidence>
<dbReference type="InterPro" id="IPR023296">
    <property type="entry name" value="Glyco_hydro_beta-prop_sf"/>
</dbReference>